<feature type="transmembrane region" description="Helical" evidence="1">
    <location>
        <begin position="89"/>
        <end position="110"/>
    </location>
</feature>
<protein>
    <recommendedName>
        <fullName evidence="3">SHOCT domain-containing protein</fullName>
    </recommendedName>
</protein>
<evidence type="ECO:0000256" key="2">
    <source>
        <dbReference type="SAM" id="SignalP"/>
    </source>
</evidence>
<dbReference type="RefSeq" id="WP_163803648.1">
    <property type="nucleotide sequence ID" value="NZ_AP022620.1"/>
</dbReference>
<dbReference type="Proteomes" id="UP000467249">
    <property type="component" value="Chromosome"/>
</dbReference>
<dbReference type="KEGG" id="many:MANY_14860"/>
<name>A0A6N4W553_9MYCO</name>
<dbReference type="Pfam" id="PF09851">
    <property type="entry name" value="SHOCT"/>
    <property type="match status" value="1"/>
</dbReference>
<feature type="transmembrane region" description="Helical" evidence="1">
    <location>
        <begin position="40"/>
        <end position="58"/>
    </location>
</feature>
<dbReference type="AlphaFoldDB" id="A0A6N4W553"/>
<evidence type="ECO:0000259" key="3">
    <source>
        <dbReference type="Pfam" id="PF09851"/>
    </source>
</evidence>
<sequence length="245" mass="26476">MIWRVIAVLSALWCVLVVAPAVVAAHLLAEATQTSQKGWALGVWLVGYIAQFLVFLQISRRCTRPVLLGWLIASTVPWLADWAAPFTGWGVAVSGAVVGAYGVWLTAAVYRVDRLREAGVLAWAEVLDVIRPALNAVVTKDTARRSVRVRVQPPAGASPYEARMTGTFAVGEVPEPGDRLAVLVDPADPDHIEPVPDEQIVRGAPVPEDLGAQAADMLRRLVIMRDRGDITDAEFSAAKKQLLES</sequence>
<keyword evidence="1" id="KW-0812">Transmembrane</keyword>
<evidence type="ECO:0000313" key="4">
    <source>
        <dbReference type="EMBL" id="BBZ76149.1"/>
    </source>
</evidence>
<evidence type="ECO:0000313" key="5">
    <source>
        <dbReference type="Proteomes" id="UP000467249"/>
    </source>
</evidence>
<keyword evidence="1" id="KW-0472">Membrane</keyword>
<organism evidence="4 5">
    <name type="scientific">Mycolicibacterium anyangense</name>
    <dbReference type="NCBI Taxonomy" id="1431246"/>
    <lineage>
        <taxon>Bacteria</taxon>
        <taxon>Bacillati</taxon>
        <taxon>Actinomycetota</taxon>
        <taxon>Actinomycetes</taxon>
        <taxon>Mycobacteriales</taxon>
        <taxon>Mycobacteriaceae</taxon>
        <taxon>Mycolicibacterium</taxon>
    </lineage>
</organism>
<feature type="transmembrane region" description="Helical" evidence="1">
    <location>
        <begin position="65"/>
        <end position="83"/>
    </location>
</feature>
<keyword evidence="1" id="KW-1133">Transmembrane helix</keyword>
<dbReference type="InterPro" id="IPR018649">
    <property type="entry name" value="SHOCT"/>
</dbReference>
<keyword evidence="2" id="KW-0732">Signal</keyword>
<proteinExistence type="predicted"/>
<feature type="signal peptide" evidence="2">
    <location>
        <begin position="1"/>
        <end position="24"/>
    </location>
</feature>
<evidence type="ECO:0000256" key="1">
    <source>
        <dbReference type="SAM" id="Phobius"/>
    </source>
</evidence>
<keyword evidence="5" id="KW-1185">Reference proteome</keyword>
<gene>
    <name evidence="4" type="ORF">MANY_14860</name>
</gene>
<feature type="chain" id="PRO_5027058694" description="SHOCT domain-containing protein" evidence="2">
    <location>
        <begin position="25"/>
        <end position="245"/>
    </location>
</feature>
<dbReference type="EMBL" id="AP022620">
    <property type="protein sequence ID" value="BBZ76149.1"/>
    <property type="molecule type" value="Genomic_DNA"/>
</dbReference>
<feature type="domain" description="SHOCT" evidence="3">
    <location>
        <begin position="218"/>
        <end position="243"/>
    </location>
</feature>
<accession>A0A6N4W553</accession>
<reference evidence="4 5" key="1">
    <citation type="journal article" date="2019" name="Emerg. Microbes Infect.">
        <title>Comprehensive subspecies identification of 175 nontuberculous mycobacteria species based on 7547 genomic profiles.</title>
        <authorList>
            <person name="Matsumoto Y."/>
            <person name="Kinjo T."/>
            <person name="Motooka D."/>
            <person name="Nabeya D."/>
            <person name="Jung N."/>
            <person name="Uechi K."/>
            <person name="Horii T."/>
            <person name="Iida T."/>
            <person name="Fujita J."/>
            <person name="Nakamura S."/>
        </authorList>
    </citation>
    <scope>NUCLEOTIDE SEQUENCE [LARGE SCALE GENOMIC DNA]</scope>
    <source>
        <strain evidence="4 5">JCM 30275</strain>
    </source>
</reference>